<feature type="binding site" evidence="8">
    <location>
        <position position="220"/>
    </location>
    <ligand>
        <name>substrate</name>
    </ligand>
</feature>
<dbReference type="AlphaFoldDB" id="A0A445N202"/>
<dbReference type="EMBL" id="OJIN01000217">
    <property type="protein sequence ID" value="SPD75728.1"/>
    <property type="molecule type" value="Genomic_DNA"/>
</dbReference>
<evidence type="ECO:0000256" key="8">
    <source>
        <dbReference type="PIRSR" id="PIRSR618044-2"/>
    </source>
</evidence>
<gene>
    <name evidence="13" type="ORF">PITCH_A720068</name>
</gene>
<name>A0A445N202_9BACT</name>
<feature type="signal peptide" evidence="10">
    <location>
        <begin position="1"/>
        <end position="24"/>
    </location>
</feature>
<dbReference type="GO" id="GO:0009002">
    <property type="term" value="F:serine-type D-Ala-D-Ala carboxypeptidase activity"/>
    <property type="evidence" value="ECO:0007669"/>
    <property type="project" value="UniProtKB-EC"/>
</dbReference>
<dbReference type="InterPro" id="IPR036365">
    <property type="entry name" value="PGBD-like_sf"/>
</dbReference>
<dbReference type="GO" id="GO:0071555">
    <property type="term" value="P:cell wall organization"/>
    <property type="evidence" value="ECO:0007669"/>
    <property type="project" value="UniProtKB-KW"/>
</dbReference>
<dbReference type="Pfam" id="PF01471">
    <property type="entry name" value="PG_binding_1"/>
    <property type="match status" value="1"/>
</dbReference>
<keyword evidence="4" id="KW-0133">Cell shape</keyword>
<dbReference type="GO" id="GO:0006508">
    <property type="term" value="P:proteolysis"/>
    <property type="evidence" value="ECO:0007669"/>
    <property type="project" value="InterPro"/>
</dbReference>
<dbReference type="PANTHER" id="PTHR21581:SF26">
    <property type="entry name" value="D-ALANYL-D-ALANINE ENDOPEPTIDASE"/>
    <property type="match status" value="1"/>
</dbReference>
<feature type="domain" description="Peptidoglycan binding-like" evidence="12">
    <location>
        <begin position="288"/>
        <end position="340"/>
    </location>
</feature>
<feature type="active site" description="Acyl-ester intermediate" evidence="7">
    <location>
        <position position="59"/>
    </location>
</feature>
<dbReference type="InterPro" id="IPR036366">
    <property type="entry name" value="PGBDSf"/>
</dbReference>
<keyword evidence="13" id="KW-0645">Protease</keyword>
<dbReference type="InterPro" id="IPR012338">
    <property type="entry name" value="Beta-lactam/transpept-like"/>
</dbReference>
<evidence type="ECO:0000259" key="12">
    <source>
        <dbReference type="Pfam" id="PF01471"/>
    </source>
</evidence>
<dbReference type="InterPro" id="IPR002477">
    <property type="entry name" value="Peptidoglycan-bd-like"/>
</dbReference>
<dbReference type="Gene3D" id="3.40.710.10">
    <property type="entry name" value="DD-peptidase/beta-lactamase superfamily"/>
    <property type="match status" value="1"/>
</dbReference>
<dbReference type="Pfam" id="PF00768">
    <property type="entry name" value="Peptidase_S11"/>
    <property type="match status" value="1"/>
</dbReference>
<protein>
    <submittedName>
        <fullName evidence="13">Serine-type D-Ala-D-Ala carboxypeptidase</fullName>
        <ecNumber evidence="13">3.4.16.4</ecNumber>
    </submittedName>
</protein>
<dbReference type="InterPro" id="IPR001967">
    <property type="entry name" value="Peptidase_S11_N"/>
</dbReference>
<evidence type="ECO:0000256" key="1">
    <source>
        <dbReference type="ARBA" id="ARBA00007164"/>
    </source>
</evidence>
<evidence type="ECO:0000256" key="10">
    <source>
        <dbReference type="SAM" id="SignalP"/>
    </source>
</evidence>
<proteinExistence type="inferred from homology"/>
<keyword evidence="6" id="KW-0961">Cell wall biogenesis/degradation</keyword>
<evidence type="ECO:0000256" key="4">
    <source>
        <dbReference type="ARBA" id="ARBA00022960"/>
    </source>
</evidence>
<evidence type="ECO:0000259" key="11">
    <source>
        <dbReference type="Pfam" id="PF00768"/>
    </source>
</evidence>
<evidence type="ECO:0000256" key="2">
    <source>
        <dbReference type="ARBA" id="ARBA00022729"/>
    </source>
</evidence>
<accession>A0A445N202</accession>
<evidence type="ECO:0000256" key="9">
    <source>
        <dbReference type="RuleBase" id="RU004016"/>
    </source>
</evidence>
<dbReference type="EC" id="3.4.16.4" evidence="13"/>
<sequence>MKRFLLTFLFCSVVLVSLSSVVCAQQMPCITARSAVLYDCDTGQILYAKMPNLKRAPASTVKLLTAMVAMDRLALSEVITIPHFVNSIEPRKLNLRPGERYYVRDLIRASLMYSANDAAETLADAAGGSRAGFARLMNEKARSIGCTNSNYVRASGLPANNQYSTSYDMALVMKEIQKYPFIIDTLKIRGISFQSLGGRRIYIKSHNRMLWRDSREVIGKTGWTRAASHCFVGHVRVGSRKVVVSMLGSSNMWADVKKLADFPFGPGPVVCTAQVKKRPKPSYKNNSTYKLQYALKKAGFNPGPADGHYGSRTRYALIRFQKSHGLPATGYAGQLTWKKLKRYLN</sequence>
<keyword evidence="3 13" id="KW-0378">Hydrolase</keyword>
<evidence type="ECO:0000256" key="5">
    <source>
        <dbReference type="ARBA" id="ARBA00022984"/>
    </source>
</evidence>
<keyword evidence="5" id="KW-0573">Peptidoglycan synthesis</keyword>
<evidence type="ECO:0000313" key="13">
    <source>
        <dbReference type="EMBL" id="SPD75728.1"/>
    </source>
</evidence>
<reference evidence="13" key="1">
    <citation type="submission" date="2018-01" db="EMBL/GenBank/DDBJ databases">
        <authorList>
            <person name="Regsiter A."/>
            <person name="William W."/>
        </authorList>
    </citation>
    <scope>NUCLEOTIDE SEQUENCE</scope>
    <source>
        <strain evidence="13">TRIP AH-1</strain>
    </source>
</reference>
<dbReference type="PRINTS" id="PR00725">
    <property type="entry name" value="DADACBPTASE1"/>
</dbReference>
<evidence type="ECO:0000256" key="7">
    <source>
        <dbReference type="PIRSR" id="PIRSR618044-1"/>
    </source>
</evidence>
<dbReference type="InterPro" id="IPR018044">
    <property type="entry name" value="Peptidase_S11"/>
</dbReference>
<feature type="active site" evidence="7">
    <location>
        <position position="114"/>
    </location>
</feature>
<keyword evidence="13" id="KW-0121">Carboxypeptidase</keyword>
<evidence type="ECO:0000256" key="6">
    <source>
        <dbReference type="ARBA" id="ARBA00023316"/>
    </source>
</evidence>
<dbReference type="GO" id="GO:0008360">
    <property type="term" value="P:regulation of cell shape"/>
    <property type="evidence" value="ECO:0007669"/>
    <property type="project" value="UniProtKB-KW"/>
</dbReference>
<feature type="domain" description="Peptidase S11 D-alanyl-D-alanine carboxypeptidase A N-terminal" evidence="11">
    <location>
        <begin position="25"/>
        <end position="249"/>
    </location>
</feature>
<feature type="active site" description="Proton acceptor" evidence="7">
    <location>
        <position position="62"/>
    </location>
</feature>
<evidence type="ECO:0000256" key="3">
    <source>
        <dbReference type="ARBA" id="ARBA00022801"/>
    </source>
</evidence>
<dbReference type="Gene3D" id="1.10.101.10">
    <property type="entry name" value="PGBD-like superfamily/PGBD"/>
    <property type="match status" value="1"/>
</dbReference>
<keyword evidence="2 10" id="KW-0732">Signal</keyword>
<dbReference type="SUPFAM" id="SSF56601">
    <property type="entry name" value="beta-lactamase/transpeptidase-like"/>
    <property type="match status" value="1"/>
</dbReference>
<organism evidence="13">
    <name type="scientific">uncultured Desulfobacterium sp</name>
    <dbReference type="NCBI Taxonomy" id="201089"/>
    <lineage>
        <taxon>Bacteria</taxon>
        <taxon>Pseudomonadati</taxon>
        <taxon>Thermodesulfobacteriota</taxon>
        <taxon>Desulfobacteria</taxon>
        <taxon>Desulfobacterales</taxon>
        <taxon>Desulfobacteriaceae</taxon>
        <taxon>Desulfobacterium</taxon>
        <taxon>environmental samples</taxon>
    </lineage>
</organism>
<dbReference type="GO" id="GO:0009252">
    <property type="term" value="P:peptidoglycan biosynthetic process"/>
    <property type="evidence" value="ECO:0007669"/>
    <property type="project" value="UniProtKB-KW"/>
</dbReference>
<dbReference type="PANTHER" id="PTHR21581">
    <property type="entry name" value="D-ALANYL-D-ALANINE CARBOXYPEPTIDASE"/>
    <property type="match status" value="1"/>
</dbReference>
<comment type="similarity">
    <text evidence="1 9">Belongs to the peptidase S11 family.</text>
</comment>
<feature type="chain" id="PRO_5019153748" evidence="10">
    <location>
        <begin position="25"/>
        <end position="345"/>
    </location>
</feature>
<dbReference type="SUPFAM" id="SSF47090">
    <property type="entry name" value="PGBD-like"/>
    <property type="match status" value="1"/>
</dbReference>